<dbReference type="AlphaFoldDB" id="A0A9W4GV01"/>
<evidence type="ECO:0000313" key="2">
    <source>
        <dbReference type="Proteomes" id="UP001152519"/>
    </source>
</evidence>
<dbReference type="EMBL" id="CAJSLV010000092">
    <property type="protein sequence ID" value="CAG6397810.1"/>
    <property type="molecule type" value="Genomic_DNA"/>
</dbReference>
<gene>
    <name evidence="1" type="ORF">SCOCK_60143</name>
</gene>
<proteinExistence type="predicted"/>
<keyword evidence="2" id="KW-1185">Reference proteome</keyword>
<accession>A0A9W4GV01</accession>
<name>A0A9W4GV01_9ACTN</name>
<evidence type="ECO:0000313" key="1">
    <source>
        <dbReference type="EMBL" id="CAG6397810.1"/>
    </source>
</evidence>
<sequence length="171" mass="17265">MDRKSLVPPVTSPVRHRGSVATTPDFVPSPYYGDRIAAWRIALPAAGVHNVSVDVTDPSTGAVLDPVGVSVAVTDPVAANPSARAVAAARADARADARAGGRVAAGVGRGCGGISLRRPGGRARAVVPLGIGCSASQDDGLRCATVTSHGGRIIGAFHDRPVAKRPAARPL</sequence>
<comment type="caution">
    <text evidence="1">The sequence shown here is derived from an EMBL/GenBank/DDBJ whole genome shotgun (WGS) entry which is preliminary data.</text>
</comment>
<dbReference type="Proteomes" id="UP001152519">
    <property type="component" value="Unassembled WGS sequence"/>
</dbReference>
<organism evidence="1 2">
    <name type="scientific">Actinacidiphila cocklensis</name>
    <dbReference type="NCBI Taxonomy" id="887465"/>
    <lineage>
        <taxon>Bacteria</taxon>
        <taxon>Bacillati</taxon>
        <taxon>Actinomycetota</taxon>
        <taxon>Actinomycetes</taxon>
        <taxon>Kitasatosporales</taxon>
        <taxon>Streptomycetaceae</taxon>
        <taxon>Actinacidiphila</taxon>
    </lineage>
</organism>
<protein>
    <submittedName>
        <fullName evidence="1">Uncharacterized protein</fullName>
    </submittedName>
</protein>
<reference evidence="1" key="1">
    <citation type="submission" date="2021-05" db="EMBL/GenBank/DDBJ databases">
        <authorList>
            <person name="Arsene-Ploetze F."/>
        </authorList>
    </citation>
    <scope>NUCLEOTIDE SEQUENCE</scope>
    <source>
        <strain evidence="1">DSM 42138</strain>
    </source>
</reference>